<evidence type="ECO:0000256" key="1">
    <source>
        <dbReference type="SAM" id="MobiDB-lite"/>
    </source>
</evidence>
<organism evidence="2 3">
    <name type="scientific">Streptomyces chiangmaiensis</name>
    <dbReference type="NCBI Taxonomy" id="766497"/>
    <lineage>
        <taxon>Bacteria</taxon>
        <taxon>Bacillati</taxon>
        <taxon>Actinomycetota</taxon>
        <taxon>Actinomycetes</taxon>
        <taxon>Kitasatosporales</taxon>
        <taxon>Streptomycetaceae</taxon>
        <taxon>Streptomyces</taxon>
    </lineage>
</organism>
<dbReference type="Proteomes" id="UP001333996">
    <property type="component" value="Unassembled WGS sequence"/>
</dbReference>
<gene>
    <name evidence="2" type="ORF">VXC91_24435</name>
</gene>
<proteinExistence type="predicted"/>
<feature type="region of interest" description="Disordered" evidence="1">
    <location>
        <begin position="1"/>
        <end position="22"/>
    </location>
</feature>
<protein>
    <submittedName>
        <fullName evidence="2">Uncharacterized protein</fullName>
    </submittedName>
</protein>
<feature type="region of interest" description="Disordered" evidence="1">
    <location>
        <begin position="297"/>
        <end position="329"/>
    </location>
</feature>
<dbReference type="RefSeq" id="WP_329509471.1">
    <property type="nucleotide sequence ID" value="NZ_BAAAYZ010000024.1"/>
</dbReference>
<feature type="compositionally biased region" description="Basic and acidic residues" evidence="1">
    <location>
        <begin position="1"/>
        <end position="14"/>
    </location>
</feature>
<reference evidence="2" key="1">
    <citation type="submission" date="2024-01" db="EMBL/GenBank/DDBJ databases">
        <title>First draft genome sequence data of TA4-1, the type strain of Gram-positive actinobacterium Streptomyces chiangmaiensis.</title>
        <authorList>
            <person name="Yasawong M."/>
            <person name="Nantapong N."/>
        </authorList>
    </citation>
    <scope>NUCLEOTIDE SEQUENCE</scope>
    <source>
        <strain evidence="2">TA4-1</strain>
    </source>
</reference>
<sequence>MTTAEELTRQRSVDEPASSGCPFSPEIRRFTNDIVSLHSRLSFGRLPQALDGPPLYLSGDTGDGLLTVTMRESQLPARYMNGILGFRLAQYLKLGLISDELVYQEALFHEPASKPHTVENLHTVTLDANSGRIVGYIGLVCSLDDKPMPLDSPRRSRFPSESAHHVDLVSRFAAPDVSSHQVYEIKRFVRDVEMERGDQRWRVPWHLILGLGSAVVVAGDEFRLFLGDSKEHGALRHFRLIGFDPVVIENTEPKLPRSELMWPSYTQEVNAKPFVALRPEDLDSYMRVIRTGIAADSGQSERELAARLSAQRRAREPGGRGSQQTAEET</sequence>
<comment type="caution">
    <text evidence="2">The sequence shown here is derived from an EMBL/GenBank/DDBJ whole genome shotgun (WGS) entry which is preliminary data.</text>
</comment>
<evidence type="ECO:0000313" key="3">
    <source>
        <dbReference type="Proteomes" id="UP001333996"/>
    </source>
</evidence>
<evidence type="ECO:0000313" key="2">
    <source>
        <dbReference type="EMBL" id="MED7825048.1"/>
    </source>
</evidence>
<dbReference type="EMBL" id="JAYWVC010000093">
    <property type="protein sequence ID" value="MED7825048.1"/>
    <property type="molecule type" value="Genomic_DNA"/>
</dbReference>
<accession>A0ABU7FNT5</accession>
<keyword evidence="3" id="KW-1185">Reference proteome</keyword>
<name>A0ABU7FNT5_9ACTN</name>